<feature type="transmembrane region" description="Helical" evidence="2">
    <location>
        <begin position="508"/>
        <end position="530"/>
    </location>
</feature>
<evidence type="ECO:0000313" key="3">
    <source>
        <dbReference type="EMBL" id="KAH7141985.1"/>
    </source>
</evidence>
<accession>A0A9P9J5K1</accession>
<evidence type="ECO:0000256" key="1">
    <source>
        <dbReference type="SAM" id="MobiDB-lite"/>
    </source>
</evidence>
<reference evidence="3" key="1">
    <citation type="journal article" date="2021" name="Nat. Commun.">
        <title>Genetic determinants of endophytism in the Arabidopsis root mycobiome.</title>
        <authorList>
            <person name="Mesny F."/>
            <person name="Miyauchi S."/>
            <person name="Thiergart T."/>
            <person name="Pickel B."/>
            <person name="Atanasova L."/>
            <person name="Karlsson M."/>
            <person name="Huettel B."/>
            <person name="Barry K.W."/>
            <person name="Haridas S."/>
            <person name="Chen C."/>
            <person name="Bauer D."/>
            <person name="Andreopoulos W."/>
            <person name="Pangilinan J."/>
            <person name="LaButti K."/>
            <person name="Riley R."/>
            <person name="Lipzen A."/>
            <person name="Clum A."/>
            <person name="Drula E."/>
            <person name="Henrissat B."/>
            <person name="Kohler A."/>
            <person name="Grigoriev I.V."/>
            <person name="Martin F.M."/>
            <person name="Hacquard S."/>
        </authorList>
    </citation>
    <scope>NUCLEOTIDE SEQUENCE</scope>
    <source>
        <strain evidence="3">MPI-CAGE-AT-0147</strain>
    </source>
</reference>
<evidence type="ECO:0000256" key="2">
    <source>
        <dbReference type="SAM" id="Phobius"/>
    </source>
</evidence>
<keyword evidence="2" id="KW-0812">Transmembrane</keyword>
<dbReference type="AlphaFoldDB" id="A0A9P9J5K1"/>
<organism evidence="3 4">
    <name type="scientific">Dactylonectria macrodidyma</name>
    <dbReference type="NCBI Taxonomy" id="307937"/>
    <lineage>
        <taxon>Eukaryota</taxon>
        <taxon>Fungi</taxon>
        <taxon>Dikarya</taxon>
        <taxon>Ascomycota</taxon>
        <taxon>Pezizomycotina</taxon>
        <taxon>Sordariomycetes</taxon>
        <taxon>Hypocreomycetidae</taxon>
        <taxon>Hypocreales</taxon>
        <taxon>Nectriaceae</taxon>
        <taxon>Dactylonectria</taxon>
    </lineage>
</organism>
<gene>
    <name evidence="3" type="ORF">EDB81DRAFT_797750</name>
</gene>
<dbReference type="EMBL" id="JAGMUV010000010">
    <property type="protein sequence ID" value="KAH7141985.1"/>
    <property type="molecule type" value="Genomic_DNA"/>
</dbReference>
<evidence type="ECO:0000313" key="4">
    <source>
        <dbReference type="Proteomes" id="UP000738349"/>
    </source>
</evidence>
<feature type="region of interest" description="Disordered" evidence="1">
    <location>
        <begin position="1"/>
        <end position="22"/>
    </location>
</feature>
<proteinExistence type="predicted"/>
<feature type="transmembrane region" description="Helical" evidence="2">
    <location>
        <begin position="474"/>
        <end position="496"/>
    </location>
</feature>
<keyword evidence="4" id="KW-1185">Reference proteome</keyword>
<keyword evidence="2" id="KW-1133">Transmembrane helix</keyword>
<dbReference type="OrthoDB" id="3561681at2759"/>
<feature type="compositionally biased region" description="Polar residues" evidence="1">
    <location>
        <begin position="1"/>
        <end position="11"/>
    </location>
</feature>
<sequence length="558" mass="63470">MSRATTDSMRGSPQARPLEVADIRRPTLEDIQSDPSNVAAFASTLLASDTSVRVLGFGPGDSLLERTLNEDQLTTCFKDSQGPEVITFFINRYLVRADEESPPDANRLRLSSSAFKLLRRHCRLSVSFTNALANIEYPSPMCFPSQAAHANLSFWFFLPIRVQVKCRDPKAHIKGKSQMNPINYLHLDGPNVDVRGSKIALHFWADGEDRGSSKAVVFNFQDGRWKRVVEEPIFRLRDSYQDCQSWRLGRDPIHLQMAIFNSALRWWNNSLSSVDDQLITYEEALLRQDLAAGGDLLQLNAKTNRSLHCIAAHLQRYDSELQLFSKILEQAKSYNLTCHRYFVRLLARRSEQDLDWVLTALGRVESMLTALRTFREELQQKATNVMGLLVDNNKAISDQLVVQNGKMMHKILETTRDQAKESLNIAAQTKHLTEETSKVLHETQKETEASRQVAIQSQRLSEEMMKDSVAMKTVALVTVLFLPGTSFAAVLAMPFFTGESSPFNRPDLIWVWVVLTVPATIICFGFYLSWKQRETRRREQRVSSEDVELSIVARTHQS</sequence>
<name>A0A9P9J5K1_9HYPO</name>
<dbReference type="Proteomes" id="UP000738349">
    <property type="component" value="Unassembled WGS sequence"/>
</dbReference>
<dbReference type="Gene3D" id="1.20.58.340">
    <property type="entry name" value="Magnesium transport protein CorA, transmembrane region"/>
    <property type="match status" value="1"/>
</dbReference>
<protein>
    <submittedName>
        <fullName evidence="3">Uncharacterized protein</fullName>
    </submittedName>
</protein>
<comment type="caution">
    <text evidence="3">The sequence shown here is derived from an EMBL/GenBank/DDBJ whole genome shotgun (WGS) entry which is preliminary data.</text>
</comment>
<keyword evidence="2" id="KW-0472">Membrane</keyword>